<feature type="domain" description="Cardiolipin synthase N-terminal" evidence="7">
    <location>
        <begin position="23"/>
        <end position="66"/>
    </location>
</feature>
<keyword evidence="5 6" id="KW-0472">Membrane</keyword>
<sequence>MMNPLIPTAYDVVWSVVTAAVLAFTIAAIISMMRTRHVGGLRFLVWFLLVLAAPVLGAAAWFAYGRRAEATRP</sequence>
<keyword evidence="3 6" id="KW-0812">Transmembrane</keyword>
<comment type="caution">
    <text evidence="8">The sequence shown here is derived from an EMBL/GenBank/DDBJ whole genome shotgun (WGS) entry which is preliminary data.</text>
</comment>
<evidence type="ECO:0000256" key="1">
    <source>
        <dbReference type="ARBA" id="ARBA00004651"/>
    </source>
</evidence>
<keyword evidence="9" id="KW-1185">Reference proteome</keyword>
<keyword evidence="2" id="KW-1003">Cell membrane</keyword>
<evidence type="ECO:0000313" key="9">
    <source>
        <dbReference type="Proteomes" id="UP001244427"/>
    </source>
</evidence>
<proteinExistence type="predicted"/>
<evidence type="ECO:0000256" key="3">
    <source>
        <dbReference type="ARBA" id="ARBA00022692"/>
    </source>
</evidence>
<feature type="transmembrane region" description="Helical" evidence="6">
    <location>
        <begin position="12"/>
        <end position="31"/>
    </location>
</feature>
<organism evidence="8 9">
    <name type="scientific">Microbacterium natoriense</name>
    <dbReference type="NCBI Taxonomy" id="284570"/>
    <lineage>
        <taxon>Bacteria</taxon>
        <taxon>Bacillati</taxon>
        <taxon>Actinomycetota</taxon>
        <taxon>Actinomycetes</taxon>
        <taxon>Micrococcales</taxon>
        <taxon>Microbacteriaceae</taxon>
        <taxon>Microbacterium</taxon>
    </lineage>
</organism>
<evidence type="ECO:0000256" key="2">
    <source>
        <dbReference type="ARBA" id="ARBA00022475"/>
    </source>
</evidence>
<comment type="subcellular location">
    <subcellularLocation>
        <location evidence="1">Cell membrane</location>
        <topology evidence="1">Multi-pass membrane protein</topology>
    </subcellularLocation>
</comment>
<dbReference type="Pfam" id="PF13396">
    <property type="entry name" value="PLDc_N"/>
    <property type="match status" value="1"/>
</dbReference>
<feature type="transmembrane region" description="Helical" evidence="6">
    <location>
        <begin position="43"/>
        <end position="64"/>
    </location>
</feature>
<keyword evidence="4 6" id="KW-1133">Transmembrane helix</keyword>
<accession>A0AAW8EXQ1</accession>
<dbReference type="GO" id="GO:0005886">
    <property type="term" value="C:plasma membrane"/>
    <property type="evidence" value="ECO:0007669"/>
    <property type="project" value="UniProtKB-SubCell"/>
</dbReference>
<dbReference type="Proteomes" id="UP001244427">
    <property type="component" value="Unassembled WGS sequence"/>
</dbReference>
<evidence type="ECO:0000313" key="8">
    <source>
        <dbReference type="EMBL" id="MDQ0648111.1"/>
    </source>
</evidence>
<reference evidence="8 9" key="1">
    <citation type="submission" date="2023-07" db="EMBL/GenBank/DDBJ databases">
        <title>Comparative genomics of wheat-associated soil bacteria to identify genetic determinants of phenazine resistance.</title>
        <authorList>
            <person name="Mouncey N."/>
        </authorList>
    </citation>
    <scope>NUCLEOTIDE SEQUENCE [LARGE SCALE GENOMIC DNA]</scope>
    <source>
        <strain evidence="8 9">W4I9-1</strain>
    </source>
</reference>
<name>A0AAW8EXQ1_9MICO</name>
<dbReference type="EMBL" id="JAUSXV010000001">
    <property type="protein sequence ID" value="MDQ0648111.1"/>
    <property type="molecule type" value="Genomic_DNA"/>
</dbReference>
<dbReference type="InterPro" id="IPR027379">
    <property type="entry name" value="CLS_N"/>
</dbReference>
<dbReference type="AlphaFoldDB" id="A0AAW8EXQ1"/>
<evidence type="ECO:0000256" key="5">
    <source>
        <dbReference type="ARBA" id="ARBA00023136"/>
    </source>
</evidence>
<evidence type="ECO:0000256" key="4">
    <source>
        <dbReference type="ARBA" id="ARBA00022989"/>
    </source>
</evidence>
<protein>
    <submittedName>
        <fullName evidence="8">ABC-type molybdate transport system permease subunit</fullName>
    </submittedName>
</protein>
<evidence type="ECO:0000256" key="6">
    <source>
        <dbReference type="SAM" id="Phobius"/>
    </source>
</evidence>
<evidence type="ECO:0000259" key="7">
    <source>
        <dbReference type="Pfam" id="PF13396"/>
    </source>
</evidence>
<gene>
    <name evidence="8" type="ORF">QFZ53_002307</name>
</gene>